<feature type="domain" description="Serine dehydratase-like alpha subunit" evidence="12">
    <location>
        <begin position="192"/>
        <end position="455"/>
    </location>
</feature>
<evidence type="ECO:0000256" key="6">
    <source>
        <dbReference type="ARBA" id="ARBA00022723"/>
    </source>
</evidence>
<dbReference type="FunFam" id="3.30.1330.90:FF:000001">
    <property type="entry name" value="L-serine ammonia-lyase 1"/>
    <property type="match status" value="1"/>
</dbReference>
<dbReference type="EMBL" id="CP024201">
    <property type="protein sequence ID" value="ATQ44817.1"/>
    <property type="molecule type" value="Genomic_DNA"/>
</dbReference>
<protein>
    <recommendedName>
        <fullName evidence="11">L-serine dehydratase</fullName>
        <ecNumber evidence="11">4.3.1.17</ecNumber>
    </recommendedName>
</protein>
<proteinExistence type="inferred from homology"/>
<comment type="pathway">
    <text evidence="2">Carbohydrate biosynthesis; gluconeogenesis.</text>
</comment>
<evidence type="ECO:0000256" key="11">
    <source>
        <dbReference type="RuleBase" id="RU366059"/>
    </source>
</evidence>
<reference evidence="14 15" key="1">
    <citation type="submission" date="2017-10" db="EMBL/GenBank/DDBJ databases">
        <title>Genome sequence of Caulobacter mirabilis FWC38.</title>
        <authorList>
            <person name="Fiebig A."/>
            <person name="Crosson S."/>
        </authorList>
    </citation>
    <scope>NUCLEOTIDE SEQUENCE [LARGE SCALE GENOMIC DNA]</scope>
    <source>
        <strain evidence="14 15">FWC 38</strain>
    </source>
</reference>
<comment type="similarity">
    <text evidence="3 11">Belongs to the iron-sulfur dependent L-serine dehydratase family.</text>
</comment>
<evidence type="ECO:0000256" key="10">
    <source>
        <dbReference type="ARBA" id="ARBA00049406"/>
    </source>
</evidence>
<evidence type="ECO:0000256" key="2">
    <source>
        <dbReference type="ARBA" id="ARBA00004742"/>
    </source>
</evidence>
<keyword evidence="5 11" id="KW-0004">4Fe-4S</keyword>
<keyword evidence="8 11" id="KW-0411">Iron-sulfur</keyword>
<name>A0A2D2B3L1_9CAUL</name>
<keyword evidence="9 11" id="KW-0456">Lyase</keyword>
<dbReference type="NCBIfam" id="TIGR00720">
    <property type="entry name" value="sda_mono"/>
    <property type="match status" value="1"/>
</dbReference>
<evidence type="ECO:0000256" key="9">
    <source>
        <dbReference type="ARBA" id="ARBA00023239"/>
    </source>
</evidence>
<evidence type="ECO:0000256" key="4">
    <source>
        <dbReference type="ARBA" id="ARBA00022432"/>
    </source>
</evidence>
<evidence type="ECO:0000256" key="8">
    <source>
        <dbReference type="ARBA" id="ARBA00023014"/>
    </source>
</evidence>
<dbReference type="SUPFAM" id="SSF143548">
    <property type="entry name" value="Serine metabolism enzymes domain"/>
    <property type="match status" value="1"/>
</dbReference>
<dbReference type="Pfam" id="PF03313">
    <property type="entry name" value="SDH_alpha"/>
    <property type="match status" value="1"/>
</dbReference>
<organism evidence="14 15">
    <name type="scientific">Caulobacter mirabilis</name>
    <dbReference type="NCBI Taxonomy" id="69666"/>
    <lineage>
        <taxon>Bacteria</taxon>
        <taxon>Pseudomonadati</taxon>
        <taxon>Pseudomonadota</taxon>
        <taxon>Alphaproteobacteria</taxon>
        <taxon>Caulobacterales</taxon>
        <taxon>Caulobacteraceae</taxon>
        <taxon>Caulobacter</taxon>
    </lineage>
</organism>
<keyword evidence="4 11" id="KW-0312">Gluconeogenesis</keyword>
<evidence type="ECO:0000256" key="3">
    <source>
        <dbReference type="ARBA" id="ARBA00008636"/>
    </source>
</evidence>
<evidence type="ECO:0000256" key="1">
    <source>
        <dbReference type="ARBA" id="ARBA00001966"/>
    </source>
</evidence>
<dbReference type="GO" id="GO:0006094">
    <property type="term" value="P:gluconeogenesis"/>
    <property type="evidence" value="ECO:0007669"/>
    <property type="project" value="UniProtKB-KW"/>
</dbReference>
<comment type="cofactor">
    <cofactor evidence="1 11">
        <name>[4Fe-4S] cluster</name>
        <dbReference type="ChEBI" id="CHEBI:49883"/>
    </cofactor>
</comment>
<dbReference type="GO" id="GO:0051539">
    <property type="term" value="F:4 iron, 4 sulfur cluster binding"/>
    <property type="evidence" value="ECO:0007669"/>
    <property type="project" value="UniProtKB-UniRule"/>
</dbReference>
<keyword evidence="7 11" id="KW-0408">Iron</keyword>
<dbReference type="InterPro" id="IPR051318">
    <property type="entry name" value="Fe-S_L-Ser"/>
</dbReference>
<gene>
    <name evidence="14" type="ORF">CSW64_00140</name>
</gene>
<dbReference type="GO" id="GO:0003941">
    <property type="term" value="F:L-serine ammonia-lyase activity"/>
    <property type="evidence" value="ECO:0007669"/>
    <property type="project" value="UniProtKB-UniRule"/>
</dbReference>
<dbReference type="EC" id="4.3.1.17" evidence="11"/>
<keyword evidence="6 11" id="KW-0479">Metal-binding</keyword>
<dbReference type="Gene3D" id="3.30.1330.90">
    <property type="entry name" value="D-3-phosphoglycerate dehydrogenase, domain 3"/>
    <property type="match status" value="1"/>
</dbReference>
<dbReference type="GO" id="GO:0046872">
    <property type="term" value="F:metal ion binding"/>
    <property type="evidence" value="ECO:0007669"/>
    <property type="project" value="UniProtKB-KW"/>
</dbReference>
<accession>A0A2D2B3L1</accession>
<dbReference type="Pfam" id="PF03315">
    <property type="entry name" value="SDH_beta"/>
    <property type="match status" value="1"/>
</dbReference>
<dbReference type="InterPro" id="IPR029009">
    <property type="entry name" value="ASB_dom_sf"/>
</dbReference>
<evidence type="ECO:0000259" key="13">
    <source>
        <dbReference type="Pfam" id="PF03315"/>
    </source>
</evidence>
<dbReference type="InterPro" id="IPR005131">
    <property type="entry name" value="Ser_deHydtase_bsu"/>
</dbReference>
<evidence type="ECO:0000256" key="5">
    <source>
        <dbReference type="ARBA" id="ARBA00022485"/>
    </source>
</evidence>
<evidence type="ECO:0000313" key="14">
    <source>
        <dbReference type="EMBL" id="ATQ44817.1"/>
    </source>
</evidence>
<dbReference type="OrthoDB" id="9805537at2"/>
<dbReference type="InterPro" id="IPR004644">
    <property type="entry name" value="Fe-S_L-Ser_mono"/>
</dbReference>
<dbReference type="RefSeq" id="WP_099624054.1">
    <property type="nucleotide sequence ID" value="NZ_CP024201.1"/>
</dbReference>
<dbReference type="GO" id="GO:0009063">
    <property type="term" value="P:amino acid catabolic process"/>
    <property type="evidence" value="ECO:0007669"/>
    <property type="project" value="UniProtKB-ARBA"/>
</dbReference>
<dbReference type="PANTHER" id="PTHR30182">
    <property type="entry name" value="L-SERINE DEHYDRATASE"/>
    <property type="match status" value="1"/>
</dbReference>
<keyword evidence="15" id="KW-1185">Reference proteome</keyword>
<evidence type="ECO:0000256" key="7">
    <source>
        <dbReference type="ARBA" id="ARBA00023004"/>
    </source>
</evidence>
<dbReference type="AlphaFoldDB" id="A0A2D2B3L1"/>
<dbReference type="KEGG" id="cmb:CSW64_00140"/>
<dbReference type="Proteomes" id="UP000228945">
    <property type="component" value="Chromosome"/>
</dbReference>
<dbReference type="PANTHER" id="PTHR30182:SF1">
    <property type="entry name" value="L-SERINE DEHYDRATASE 1"/>
    <property type="match status" value="1"/>
</dbReference>
<evidence type="ECO:0000313" key="15">
    <source>
        <dbReference type="Proteomes" id="UP000228945"/>
    </source>
</evidence>
<sequence>MTVSVFDLFKPGVGPSSSHTMGPMTAGARFVALLREGGLLPAVTRVEAKLYASLALTGKGHATDTATMLGLMGHEPATLDPDAGEAALALLREGGRMVLGGEGGPEIAFDETRDIVWAGRERLPQHPNALTFTAFGREEDEILLQRTWFSVGGGFVRDEDDIQRNSADEPGPDVPYPFENAAELLVMAAEGGVTIAEAMMANELARRPEAEVIAGLDAIHTAMEACIDRGMRMDGILPGGLKVKRRARQVHQAIMAKVEKQISDPLAAMDFVNLWALAVNEENAGGGRVVTAPTNGAAGLVPAVLRFYDRFYQGTPQGRRTFLLTAAAIGALYKKNASISGAEVGCQGEVGVACSMAAAGLCAALGGTNAQIENAAEIGMEHNLGLTCDPIGGLVQIPCIERNAMGAIKAIDAARLALLGDGEHSVSLDKVIATMKRTGEDMNEIYKETSLGGLAVNMVEC</sequence>
<evidence type="ECO:0000259" key="12">
    <source>
        <dbReference type="Pfam" id="PF03313"/>
    </source>
</evidence>
<feature type="domain" description="Serine dehydratase beta chain" evidence="13">
    <location>
        <begin position="4"/>
        <end position="160"/>
    </location>
</feature>
<dbReference type="InterPro" id="IPR005130">
    <property type="entry name" value="Ser_deHydtase-like_asu"/>
</dbReference>
<comment type="catalytic activity">
    <reaction evidence="10 11">
        <text>L-serine = pyruvate + NH4(+)</text>
        <dbReference type="Rhea" id="RHEA:19169"/>
        <dbReference type="ChEBI" id="CHEBI:15361"/>
        <dbReference type="ChEBI" id="CHEBI:28938"/>
        <dbReference type="ChEBI" id="CHEBI:33384"/>
        <dbReference type="EC" id="4.3.1.17"/>
    </reaction>
</comment>